<dbReference type="AlphaFoldDB" id="A0A371Q118"/>
<evidence type="ECO:0000313" key="3">
    <source>
        <dbReference type="Proteomes" id="UP000262477"/>
    </source>
</evidence>
<evidence type="ECO:0000313" key="2">
    <source>
        <dbReference type="EMBL" id="REK88422.1"/>
    </source>
</evidence>
<gene>
    <name evidence="2" type="ORF">DY245_21305</name>
</gene>
<sequence length="100" mass="11227">MGDGFKTDVDELANFQRTLKQAESSLDEVRKSMKDTGSSDIGTKSLDDACNEFQEHWKYGVEQIHEKAKKLNEGLDKVNQNYREVEEALAAAFAKGEGKK</sequence>
<accession>A0A371Q118</accession>
<keyword evidence="1" id="KW-0175">Coiled coil</keyword>
<dbReference type="SUPFAM" id="SSF140453">
    <property type="entry name" value="EsxAB dimer-like"/>
    <property type="match status" value="1"/>
</dbReference>
<organism evidence="2 3">
    <name type="scientific">Streptomyces inhibens</name>
    <dbReference type="NCBI Taxonomy" id="2293571"/>
    <lineage>
        <taxon>Bacteria</taxon>
        <taxon>Bacillati</taxon>
        <taxon>Actinomycetota</taxon>
        <taxon>Actinomycetes</taxon>
        <taxon>Kitasatosporales</taxon>
        <taxon>Streptomycetaceae</taxon>
        <taxon>Streptomyces</taxon>
    </lineage>
</organism>
<dbReference type="EMBL" id="QUAC01000168">
    <property type="protein sequence ID" value="REK88422.1"/>
    <property type="molecule type" value="Genomic_DNA"/>
</dbReference>
<proteinExistence type="predicted"/>
<protein>
    <submittedName>
        <fullName evidence="2">Uncharacterized protein</fullName>
    </submittedName>
</protein>
<reference evidence="2 3" key="1">
    <citation type="submission" date="2018-08" db="EMBL/GenBank/DDBJ databases">
        <title>Streptomyces NEAU-D10 sp. nov., a novel Actinomycete isolated from soil.</title>
        <authorList>
            <person name="Jin L."/>
        </authorList>
    </citation>
    <scope>NUCLEOTIDE SEQUENCE [LARGE SCALE GENOMIC DNA]</scope>
    <source>
        <strain evidence="2 3">NEAU-D10</strain>
    </source>
</reference>
<dbReference type="Gene3D" id="1.10.287.1060">
    <property type="entry name" value="ESAT-6-like"/>
    <property type="match status" value="1"/>
</dbReference>
<comment type="caution">
    <text evidence="2">The sequence shown here is derived from an EMBL/GenBank/DDBJ whole genome shotgun (WGS) entry which is preliminary data.</text>
</comment>
<keyword evidence="3" id="KW-1185">Reference proteome</keyword>
<evidence type="ECO:0000256" key="1">
    <source>
        <dbReference type="SAM" id="Coils"/>
    </source>
</evidence>
<dbReference type="RefSeq" id="WP_128508830.1">
    <property type="nucleotide sequence ID" value="NZ_QUAC01000168.1"/>
</dbReference>
<dbReference type="InterPro" id="IPR036689">
    <property type="entry name" value="ESAT-6-like_sf"/>
</dbReference>
<dbReference type="Proteomes" id="UP000262477">
    <property type="component" value="Unassembled WGS sequence"/>
</dbReference>
<dbReference type="OrthoDB" id="4551929at2"/>
<name>A0A371Q118_STRIH</name>
<feature type="coiled-coil region" evidence="1">
    <location>
        <begin position="61"/>
        <end position="95"/>
    </location>
</feature>